<dbReference type="GO" id="GO:0030490">
    <property type="term" value="P:maturation of SSU-rRNA"/>
    <property type="evidence" value="ECO:0007669"/>
    <property type="project" value="UniProtKB-UniRule"/>
</dbReference>
<dbReference type="InterPro" id="IPR023799">
    <property type="entry name" value="RbfA_dom_sf"/>
</dbReference>
<sequence>MSKRIPRVNQLIKKELSQILLKEVDWEVGGWSPKDVLVTVTRVEASLDLNQAKVFISSLPESHTERVLSILNRQIYFIQQKLNKRLKMKFIPKIEFREEKKTREAGEVEGILERLKKDST</sequence>
<dbReference type="PANTHER" id="PTHR33515:SF1">
    <property type="entry name" value="RIBOSOME-BINDING FACTOR A, CHLOROPLASTIC-RELATED"/>
    <property type="match status" value="1"/>
</dbReference>
<evidence type="ECO:0000313" key="3">
    <source>
        <dbReference type="EMBL" id="PIQ98574.1"/>
    </source>
</evidence>
<dbReference type="EMBL" id="PCWI01000012">
    <property type="protein sequence ID" value="PIQ98574.1"/>
    <property type="molecule type" value="Genomic_DNA"/>
</dbReference>
<keyword evidence="2" id="KW-0963">Cytoplasm</keyword>
<proteinExistence type="inferred from homology"/>
<dbReference type="SUPFAM" id="SSF89919">
    <property type="entry name" value="Ribosome-binding factor A, RbfA"/>
    <property type="match status" value="1"/>
</dbReference>
<evidence type="ECO:0000256" key="2">
    <source>
        <dbReference type="HAMAP-Rule" id="MF_00003"/>
    </source>
</evidence>
<protein>
    <recommendedName>
        <fullName evidence="2">Ribosome-binding factor A</fullName>
    </recommendedName>
</protein>
<keyword evidence="1 2" id="KW-0690">Ribosome biogenesis</keyword>
<dbReference type="PANTHER" id="PTHR33515">
    <property type="entry name" value="RIBOSOME-BINDING FACTOR A, CHLOROPLASTIC-RELATED"/>
    <property type="match status" value="1"/>
</dbReference>
<dbReference type="Pfam" id="PF02033">
    <property type="entry name" value="RBFA"/>
    <property type="match status" value="1"/>
</dbReference>
<dbReference type="Proteomes" id="UP000229381">
    <property type="component" value="Unassembled WGS sequence"/>
</dbReference>
<organism evidence="3 4">
    <name type="scientific">Candidatus Nealsonbacteria bacterium CG11_big_fil_rev_8_21_14_0_20_39_9</name>
    <dbReference type="NCBI Taxonomy" id="1974715"/>
    <lineage>
        <taxon>Bacteria</taxon>
        <taxon>Candidatus Nealsoniibacteriota</taxon>
    </lineage>
</organism>
<name>A0A2H0MRV9_9BACT</name>
<accession>A0A2H0MRV9</accession>
<gene>
    <name evidence="2 3" type="primary">rbfA</name>
    <name evidence="3" type="ORF">COV64_00520</name>
</gene>
<dbReference type="GO" id="GO:0043024">
    <property type="term" value="F:ribosomal small subunit binding"/>
    <property type="evidence" value="ECO:0007669"/>
    <property type="project" value="TreeGrafter"/>
</dbReference>
<dbReference type="HAMAP" id="MF_00003">
    <property type="entry name" value="RbfA"/>
    <property type="match status" value="1"/>
</dbReference>
<comment type="caution">
    <text evidence="3">The sequence shown here is derived from an EMBL/GenBank/DDBJ whole genome shotgun (WGS) entry which is preliminary data.</text>
</comment>
<evidence type="ECO:0000256" key="1">
    <source>
        <dbReference type="ARBA" id="ARBA00022517"/>
    </source>
</evidence>
<evidence type="ECO:0000313" key="4">
    <source>
        <dbReference type="Proteomes" id="UP000229381"/>
    </source>
</evidence>
<dbReference type="GO" id="GO:0005829">
    <property type="term" value="C:cytosol"/>
    <property type="evidence" value="ECO:0007669"/>
    <property type="project" value="TreeGrafter"/>
</dbReference>
<comment type="function">
    <text evidence="2">One of several proteins that assist in the late maturation steps of the functional core of the 30S ribosomal subunit. Associates with free 30S ribosomal subunits (but not with 30S subunits that are part of 70S ribosomes or polysomes). Required for efficient processing of 16S rRNA. May interact with the 5'-terminal helix region of 16S rRNA.</text>
</comment>
<comment type="similarity">
    <text evidence="2">Belongs to the RbfA family.</text>
</comment>
<comment type="subcellular location">
    <subcellularLocation>
        <location evidence="2">Cytoplasm</location>
    </subcellularLocation>
</comment>
<comment type="subunit">
    <text evidence="2">Monomer. Binds 30S ribosomal subunits, but not 50S ribosomal subunits or 70S ribosomes.</text>
</comment>
<dbReference type="AlphaFoldDB" id="A0A2H0MRV9"/>
<dbReference type="InterPro" id="IPR000238">
    <property type="entry name" value="RbfA"/>
</dbReference>
<reference evidence="3 4" key="1">
    <citation type="submission" date="2017-09" db="EMBL/GenBank/DDBJ databases">
        <title>Depth-based differentiation of microbial function through sediment-hosted aquifers and enrichment of novel symbionts in the deep terrestrial subsurface.</title>
        <authorList>
            <person name="Probst A.J."/>
            <person name="Ladd B."/>
            <person name="Jarett J.K."/>
            <person name="Geller-Mcgrath D.E."/>
            <person name="Sieber C.M."/>
            <person name="Emerson J.B."/>
            <person name="Anantharaman K."/>
            <person name="Thomas B.C."/>
            <person name="Malmstrom R."/>
            <person name="Stieglmeier M."/>
            <person name="Klingl A."/>
            <person name="Woyke T."/>
            <person name="Ryan C.M."/>
            <person name="Banfield J.F."/>
        </authorList>
    </citation>
    <scope>NUCLEOTIDE SEQUENCE [LARGE SCALE GENOMIC DNA]</scope>
    <source>
        <strain evidence="3">CG11_big_fil_rev_8_21_14_0_20_39_9</strain>
    </source>
</reference>
<dbReference type="NCBIfam" id="TIGR00082">
    <property type="entry name" value="rbfA"/>
    <property type="match status" value="1"/>
</dbReference>
<dbReference type="Gene3D" id="3.30.300.20">
    <property type="match status" value="1"/>
</dbReference>
<dbReference type="InterPro" id="IPR015946">
    <property type="entry name" value="KH_dom-like_a/b"/>
</dbReference>